<dbReference type="SUPFAM" id="SSF51735">
    <property type="entry name" value="NAD(P)-binding Rossmann-fold domains"/>
    <property type="match status" value="2"/>
</dbReference>
<keyword evidence="3 9" id="KW-0808">Transferase</keyword>
<dbReference type="SUPFAM" id="SSF53901">
    <property type="entry name" value="Thiolase-like"/>
    <property type="match status" value="1"/>
</dbReference>
<dbReference type="InterPro" id="IPR032821">
    <property type="entry name" value="PKS_assoc"/>
</dbReference>
<dbReference type="Gene3D" id="3.40.50.720">
    <property type="entry name" value="NAD(P)-binding Rossmann-like Domain"/>
    <property type="match status" value="1"/>
</dbReference>
<dbReference type="RefSeq" id="WP_145820189.1">
    <property type="nucleotide sequence ID" value="NZ_AP023438.1"/>
</dbReference>
<dbReference type="PROSITE" id="PS00012">
    <property type="entry name" value="PHOSPHOPANTETHEINE"/>
    <property type="match status" value="1"/>
</dbReference>
<dbReference type="Pfam" id="PF08659">
    <property type="entry name" value="KR"/>
    <property type="match status" value="1"/>
</dbReference>
<dbReference type="Proteomes" id="UP000319728">
    <property type="component" value="Unassembled WGS sequence"/>
</dbReference>
<dbReference type="InterPro" id="IPR020806">
    <property type="entry name" value="PKS_PP-bd"/>
</dbReference>
<dbReference type="InterPro" id="IPR055123">
    <property type="entry name" value="SpnB-like_Rossmann"/>
</dbReference>
<keyword evidence="4" id="KW-0012">Acyltransferase</keyword>
<dbReference type="Gene3D" id="3.10.129.110">
    <property type="entry name" value="Polyketide synthase dehydratase"/>
    <property type="match status" value="1"/>
</dbReference>
<accession>A0A562WMS9</accession>
<dbReference type="SMART" id="SM00825">
    <property type="entry name" value="PKS_KS"/>
    <property type="match status" value="1"/>
</dbReference>
<dbReference type="Pfam" id="PF02801">
    <property type="entry name" value="Ketoacyl-synt_C"/>
    <property type="match status" value="1"/>
</dbReference>
<feature type="region of interest" description="C-terminal hotdog fold" evidence="5">
    <location>
        <begin position="1163"/>
        <end position="1297"/>
    </location>
</feature>
<dbReference type="Pfam" id="PF14765">
    <property type="entry name" value="PS-DH"/>
    <property type="match status" value="1"/>
</dbReference>
<keyword evidence="2" id="KW-0597">Phosphoprotein</keyword>
<dbReference type="InterPro" id="IPR057326">
    <property type="entry name" value="KR_dom"/>
</dbReference>
<dbReference type="InterPro" id="IPR049552">
    <property type="entry name" value="PKS_DH_N"/>
</dbReference>
<dbReference type="SUPFAM" id="SSF47336">
    <property type="entry name" value="ACP-like"/>
    <property type="match status" value="2"/>
</dbReference>
<dbReference type="Gene3D" id="3.40.47.10">
    <property type="match status" value="1"/>
</dbReference>
<dbReference type="CDD" id="cd08956">
    <property type="entry name" value="KR_3_FAS_SDR_x"/>
    <property type="match status" value="1"/>
</dbReference>
<dbReference type="SMART" id="SM00826">
    <property type="entry name" value="PKS_DH"/>
    <property type="match status" value="1"/>
</dbReference>
<dbReference type="Pfam" id="PF21089">
    <property type="entry name" value="PKS_DH_N"/>
    <property type="match status" value="1"/>
</dbReference>
<dbReference type="PANTHER" id="PTHR43775">
    <property type="entry name" value="FATTY ACID SYNTHASE"/>
    <property type="match status" value="1"/>
</dbReference>
<dbReference type="OrthoDB" id="3406074at2"/>
<dbReference type="InterPro" id="IPR001227">
    <property type="entry name" value="Ac_transferase_dom_sf"/>
</dbReference>
<dbReference type="GO" id="GO:0031177">
    <property type="term" value="F:phosphopantetheine binding"/>
    <property type="evidence" value="ECO:0007669"/>
    <property type="project" value="InterPro"/>
</dbReference>
<dbReference type="SUPFAM" id="SSF52151">
    <property type="entry name" value="FabD/lysophospholipase-like"/>
    <property type="match status" value="1"/>
</dbReference>
<dbReference type="CDD" id="cd00833">
    <property type="entry name" value="PKS"/>
    <property type="match status" value="1"/>
</dbReference>
<evidence type="ECO:0000256" key="3">
    <source>
        <dbReference type="ARBA" id="ARBA00022679"/>
    </source>
</evidence>
<dbReference type="PROSITE" id="PS00606">
    <property type="entry name" value="KS3_1"/>
    <property type="match status" value="1"/>
</dbReference>
<evidence type="ECO:0000313" key="9">
    <source>
        <dbReference type="EMBL" id="TWJ31421.1"/>
    </source>
</evidence>
<feature type="region of interest" description="N-terminal hotdog fold" evidence="5">
    <location>
        <begin position="1026"/>
        <end position="1152"/>
    </location>
</feature>
<proteinExistence type="predicted"/>
<feature type="domain" description="Ketosynthase family 3 (KS3)" evidence="7">
    <location>
        <begin position="120"/>
        <end position="546"/>
    </location>
</feature>
<evidence type="ECO:0000259" key="6">
    <source>
        <dbReference type="PROSITE" id="PS50075"/>
    </source>
</evidence>
<dbReference type="InterPro" id="IPR014031">
    <property type="entry name" value="Ketoacyl_synth_C"/>
</dbReference>
<feature type="domain" description="Carrier" evidence="6">
    <location>
        <begin position="25"/>
        <end position="99"/>
    </location>
</feature>
<dbReference type="InterPro" id="IPR014043">
    <property type="entry name" value="Acyl_transferase_dom"/>
</dbReference>
<evidence type="ECO:0000313" key="10">
    <source>
        <dbReference type="Proteomes" id="UP000319728"/>
    </source>
</evidence>
<dbReference type="PROSITE" id="PS52004">
    <property type="entry name" value="KS3_2"/>
    <property type="match status" value="1"/>
</dbReference>
<gene>
    <name evidence="9" type="ORF">JD81_04977</name>
</gene>
<dbReference type="InterPro" id="IPR050091">
    <property type="entry name" value="PKS_NRPS_Biosynth_Enz"/>
</dbReference>
<dbReference type="InterPro" id="IPR018201">
    <property type="entry name" value="Ketoacyl_synth_AS"/>
</dbReference>
<evidence type="ECO:0000256" key="2">
    <source>
        <dbReference type="ARBA" id="ARBA00022553"/>
    </source>
</evidence>
<feature type="active site" description="Proton donor; for dehydratase activity" evidence="5">
    <location>
        <position position="1224"/>
    </location>
</feature>
<dbReference type="SMART" id="SM00823">
    <property type="entry name" value="PKS_PP"/>
    <property type="match status" value="2"/>
</dbReference>
<dbReference type="InterPro" id="IPR020807">
    <property type="entry name" value="PKS_DH"/>
</dbReference>
<feature type="active site" description="Proton acceptor; for dehydratase activity" evidence="5">
    <location>
        <position position="1058"/>
    </location>
</feature>
<dbReference type="Pfam" id="PF00550">
    <property type="entry name" value="PP-binding"/>
    <property type="match status" value="2"/>
</dbReference>
<dbReference type="SMART" id="SM00822">
    <property type="entry name" value="PKS_KR"/>
    <property type="match status" value="1"/>
</dbReference>
<dbReference type="SMART" id="SM00827">
    <property type="entry name" value="PKS_AT"/>
    <property type="match status" value="1"/>
</dbReference>
<dbReference type="PROSITE" id="PS52019">
    <property type="entry name" value="PKS_MFAS_DH"/>
    <property type="match status" value="1"/>
</dbReference>
<dbReference type="InterPro" id="IPR016039">
    <property type="entry name" value="Thiolase-like"/>
</dbReference>
<dbReference type="Gene3D" id="3.40.366.10">
    <property type="entry name" value="Malonyl-Coenzyme A Acyl Carrier Protein, domain 2"/>
    <property type="match status" value="1"/>
</dbReference>
<dbReference type="InterPro" id="IPR036291">
    <property type="entry name" value="NAD(P)-bd_dom_sf"/>
</dbReference>
<dbReference type="InterPro" id="IPR006162">
    <property type="entry name" value="Ppantetheine_attach_site"/>
</dbReference>
<name>A0A562WMS9_9ACTN</name>
<dbReference type="InterPro" id="IPR049900">
    <property type="entry name" value="PKS_mFAS_DH"/>
</dbReference>
<dbReference type="InterPro" id="IPR020841">
    <property type="entry name" value="PKS_Beta-ketoAc_synthase_dom"/>
</dbReference>
<dbReference type="EMBL" id="VLLP01000001">
    <property type="protein sequence ID" value="TWJ31421.1"/>
    <property type="molecule type" value="Genomic_DNA"/>
</dbReference>
<dbReference type="GO" id="GO:0004312">
    <property type="term" value="F:fatty acid synthase activity"/>
    <property type="evidence" value="ECO:0007669"/>
    <property type="project" value="TreeGrafter"/>
</dbReference>
<dbReference type="Pfam" id="PF16197">
    <property type="entry name" value="KAsynt_C_assoc"/>
    <property type="match status" value="1"/>
</dbReference>
<dbReference type="FunFam" id="3.40.47.10:FF:000019">
    <property type="entry name" value="Polyketide synthase type I"/>
    <property type="match status" value="1"/>
</dbReference>
<feature type="domain" description="Carrier" evidence="6">
    <location>
        <begin position="1727"/>
        <end position="1802"/>
    </location>
</feature>
<evidence type="ECO:0000256" key="1">
    <source>
        <dbReference type="ARBA" id="ARBA00022450"/>
    </source>
</evidence>
<dbReference type="InterPro" id="IPR016035">
    <property type="entry name" value="Acyl_Trfase/lysoPLipase"/>
</dbReference>
<dbReference type="Gene3D" id="3.30.70.3290">
    <property type="match status" value="1"/>
</dbReference>
<comment type="caution">
    <text evidence="9">The sequence shown here is derived from an EMBL/GenBank/DDBJ whole genome shotgun (WGS) entry which is preliminary data.</text>
</comment>
<organism evidence="9 10">
    <name type="scientific">Micromonospora sagamiensis</name>
    <dbReference type="NCBI Taxonomy" id="47875"/>
    <lineage>
        <taxon>Bacteria</taxon>
        <taxon>Bacillati</taxon>
        <taxon>Actinomycetota</taxon>
        <taxon>Actinomycetes</taxon>
        <taxon>Micromonosporales</taxon>
        <taxon>Micromonosporaceae</taxon>
        <taxon>Micromonospora</taxon>
    </lineage>
</organism>
<dbReference type="GO" id="GO:0004315">
    <property type="term" value="F:3-oxoacyl-[acyl-carrier-protein] synthase activity"/>
    <property type="evidence" value="ECO:0007669"/>
    <property type="project" value="InterPro"/>
</dbReference>
<dbReference type="InterPro" id="IPR013968">
    <property type="entry name" value="PKS_KR"/>
</dbReference>
<feature type="domain" description="PKS/mFAS DH" evidence="8">
    <location>
        <begin position="1026"/>
        <end position="1297"/>
    </location>
</feature>
<dbReference type="SUPFAM" id="SSF55048">
    <property type="entry name" value="Probable ACP-binding domain of malonyl-CoA ACP transacylase"/>
    <property type="match status" value="1"/>
</dbReference>
<protein>
    <submittedName>
        <fullName evidence="9">Acyl transferase domain-containing protein</fullName>
    </submittedName>
</protein>
<dbReference type="InterPro" id="IPR016036">
    <property type="entry name" value="Malonyl_transacylase_ACP-bd"/>
</dbReference>
<dbReference type="SMART" id="SM01294">
    <property type="entry name" value="PKS_PP_betabranch"/>
    <property type="match status" value="1"/>
</dbReference>
<dbReference type="InterPro" id="IPR049551">
    <property type="entry name" value="PKS_DH_C"/>
</dbReference>
<evidence type="ECO:0000259" key="8">
    <source>
        <dbReference type="PROSITE" id="PS52019"/>
    </source>
</evidence>
<dbReference type="InterPro" id="IPR036736">
    <property type="entry name" value="ACP-like_sf"/>
</dbReference>
<keyword evidence="1" id="KW-0596">Phosphopantetheine</keyword>
<dbReference type="Pfam" id="PF00109">
    <property type="entry name" value="ketoacyl-synt"/>
    <property type="match status" value="1"/>
</dbReference>
<dbReference type="GO" id="GO:0006633">
    <property type="term" value="P:fatty acid biosynthetic process"/>
    <property type="evidence" value="ECO:0007669"/>
    <property type="project" value="InterPro"/>
</dbReference>
<reference evidence="9 10" key="1">
    <citation type="submission" date="2019-07" db="EMBL/GenBank/DDBJ databases">
        <title>R&amp;d 2014.</title>
        <authorList>
            <person name="Klenk H.-P."/>
        </authorList>
    </citation>
    <scope>NUCLEOTIDE SEQUENCE [LARGE SCALE GENOMIC DNA]</scope>
    <source>
        <strain evidence="9 10">DSM 43912</strain>
    </source>
</reference>
<dbReference type="Pfam" id="PF00698">
    <property type="entry name" value="Acyl_transf_1"/>
    <property type="match status" value="1"/>
</dbReference>
<dbReference type="PANTHER" id="PTHR43775:SF51">
    <property type="entry name" value="INACTIVE PHENOLPHTHIOCEROL SYNTHESIS POLYKETIDE SYNTHASE TYPE I PKS1-RELATED"/>
    <property type="match status" value="1"/>
</dbReference>
<sequence length="1882" mass="194631">MADRHSDQTPFVTRIGAQPPGRRAELVLGMVRELTAALLGWDAAAVDADRPYLDYGYNSLAAVELTRMLSVELGDTLPLTLLYDHPTPRAVAAHVLDRLGFAEAPADHAVADHAVADRVDDPVAVVGMACRYPGGVTGPVGLWRLVADGVDAVSPLPTDRGWDLAALTDSDPDRRGTTIARAGGFLDDVAGFDAEFFGVSAREATAMDPQQRLLLENTWSLLEDAGIDPQSLRGSRTGVFVGLSTHDYAPLAKSGPDELQGLWGIGTAGATASGRLSYTFGLEGPSMTVDTACSSSLVAIDLARRSLMRGETSLAIAGGVAVLATPELFVEFTRQGAINADGRCRSFADTADGTGWAEGVGLVLLERLSDARRHGHRVLALLPGSAVNSDGASNGLTAPNGPAQQRVIRQALADAGLTAADIDAVEGHGTGTVLGDPIEAQALIAVFGTDRPTDRPLRLGSLKSNIGHAQAAAGVGGLIKLIQALHHGVLPRTLHVDRPSTKVDWSGGAVSLLTDPVPWPRGSRPRRAGVSAFGVGGTNAHVIVAEPPVEPADPPPAAPASAAPAVVPLVLAGRSAGALRDRARDIRDLLTATPEHRPVDVATALLRAPGRFAHRAVVLGADRRTLLDGLEAVAAGRPADSAVVGVPRRSGRTAFVFPGQGSQWPGMALDLLESAPPFAARFAECVDALLPHVDWAPYAVLRGEPGAADLDRVDVTQPLLFAVAVSLAQLWRSYGVVPDAVLGHSQGEIAAACASGALSVRDAARVVAVRSRMIAGIAGGGAMLSVGESADRVRERLAEVGGSLAVAGFSGPRSTVVSGDAADVAAFAAACAAQDVWTRPIQVDYASHSAGMEPLRGRLAGALGGLRSAAGDAEFWSTVTGGPLDPTATPLDGEYWYRNLREPILAEQTVRRMIDAGYRTFVEMSPHPVLSVPMEQIFDAVGGADEDRPVLIGSLHRDDGGLDRFARSLADADAAQVPVDWSPLTGPGDPSRVRLPGYPFQRRRYWVAARPAGWDAGAAGLGPSTHPMLGAATRLADGGGWVFTGRVEPGRPGWLADHAVHSSVLMPGTGFVELALYAATAIGCDRVAELTIEAPLVCTDSAVHLQVTVGGPNDAGEHPVAVHSRPADADPLDPEGWTCHATGSVDRAGPPVPADPAPWPGAAAPLPVDGLYDTLADRGLEYGPAFRGLRAAWVDGAARLAEVALDPQAVDTVGRYLVHPALLDAAFHVGLPGDDQTYLPFRWSGVRVHQPGRAALRVRLTAAEPTRAALVGYDDTGMPVVSVDSVTARPVSAAALGRPADPVYRLAWGPAGTGPSTPPASVERLPEFPDADPTARVRAATGWALALLQELLSHESAGARVAVVTSGAVAVTPGEAPDPAAAAVWGLVRSAQSENPGRVLLVDVDVDEPLPTALPDDEPQLAIRAGTVHVPRLVPVTGPAPDGPVLRTDGTVVVTGGTGGLGAVVAEHLAAAHGVRHLLLLSRRGPDSPEFAGLSDRLAAAGATVHAVRCDVGDPAQLRAALAGVPADRPVRAVVHAAGLLDDGLVTALTADRLDRVLRPKADAALLLDELTAPLDLDAFVLLSSVAGTLGGPGQGNYAAANAVLDAVAARRHAAGLPASSQVWGLWGETGVMAGQVRDADRARVAAAGIAPMSTLDGLRLFDRALGGAEPVLVLARFTRAQLRAQAAAGLLPSVLRGLVPAAARPADTGPDLAERLRGVPEQNRAVVVEELVLDAVAAVLGRPSSGGLRPDLTFKELGFDSLLAVQFRNRLSRVTGQRVATTVVFDHPTPAAIAAFLLAGLDPDAPDGSTDVDAELDRLAVLFAGLAAPDRPRVAARLRGLLTEVEPAEPAEPGADDALADRISSAGRADLINLIDSWGLA</sequence>
<evidence type="ECO:0000256" key="5">
    <source>
        <dbReference type="PROSITE-ProRule" id="PRU01363"/>
    </source>
</evidence>
<dbReference type="Pfam" id="PF22953">
    <property type="entry name" value="SpnB_Rossmann"/>
    <property type="match status" value="1"/>
</dbReference>
<evidence type="ECO:0000259" key="7">
    <source>
        <dbReference type="PROSITE" id="PS52004"/>
    </source>
</evidence>
<evidence type="ECO:0000256" key="4">
    <source>
        <dbReference type="ARBA" id="ARBA00023315"/>
    </source>
</evidence>
<dbReference type="PROSITE" id="PS50075">
    <property type="entry name" value="CARRIER"/>
    <property type="match status" value="2"/>
</dbReference>
<dbReference type="InterPro" id="IPR042104">
    <property type="entry name" value="PKS_dehydratase_sf"/>
</dbReference>
<dbReference type="InterPro" id="IPR009081">
    <property type="entry name" value="PP-bd_ACP"/>
</dbReference>
<keyword evidence="10" id="KW-1185">Reference proteome</keyword>
<dbReference type="InterPro" id="IPR014030">
    <property type="entry name" value="Ketoacyl_synth_N"/>
</dbReference>
<dbReference type="Gene3D" id="1.10.1200.10">
    <property type="entry name" value="ACP-like"/>
    <property type="match status" value="2"/>
</dbReference>